<protein>
    <submittedName>
        <fullName evidence="2">PadR family transcriptional regulator</fullName>
    </submittedName>
</protein>
<dbReference type="Gene3D" id="1.10.10.10">
    <property type="entry name" value="Winged helix-like DNA-binding domain superfamily/Winged helix DNA-binding domain"/>
    <property type="match status" value="1"/>
</dbReference>
<feature type="domain" description="Transcription regulator PadR N-terminal" evidence="1">
    <location>
        <begin position="3"/>
        <end position="79"/>
    </location>
</feature>
<evidence type="ECO:0000313" key="2">
    <source>
        <dbReference type="EMBL" id="MBE1878106.1"/>
    </source>
</evidence>
<dbReference type="SUPFAM" id="SSF46785">
    <property type="entry name" value="Winged helix' DNA-binding domain"/>
    <property type="match status" value="1"/>
</dbReference>
<dbReference type="Pfam" id="PF03551">
    <property type="entry name" value="PadR"/>
    <property type="match status" value="1"/>
</dbReference>
<dbReference type="InterPro" id="IPR036388">
    <property type="entry name" value="WH-like_DNA-bd_sf"/>
</dbReference>
<comment type="caution">
    <text evidence="2">The sequence shown here is derived from an EMBL/GenBank/DDBJ whole genome shotgun (WGS) entry which is preliminary data.</text>
</comment>
<dbReference type="PANTHER" id="PTHR43252:SF2">
    <property type="entry name" value="TRANSCRIPTION REGULATOR, PADR-LIKE FAMILY"/>
    <property type="match status" value="1"/>
</dbReference>
<sequence length="193" mass="21339">MVVLALLAEEPMHVYRIRRLIQIRRKDDVVNVERSNSIYQAIERLLRDGLVAVHAREEPAGAPTRTVYAITDAGLSTLESWMDTALSTPAREFPEFRAVLAVVGLTRPAVVRDALRQRATALEDTLSRTERDMRSARGAGLARVLLLEDEHLAAVTRAELGWVRAVVADLEAGTLDWTAEELLEGHPPVDDGA</sequence>
<dbReference type="InterPro" id="IPR036390">
    <property type="entry name" value="WH_DNA-bd_sf"/>
</dbReference>
<proteinExistence type="predicted"/>
<keyword evidence="3" id="KW-1185">Reference proteome</keyword>
<evidence type="ECO:0000259" key="1">
    <source>
        <dbReference type="Pfam" id="PF03551"/>
    </source>
</evidence>
<accession>A0ABR9N4K3</accession>
<dbReference type="EMBL" id="JADAQT010000107">
    <property type="protein sequence ID" value="MBE1878106.1"/>
    <property type="molecule type" value="Genomic_DNA"/>
</dbReference>
<gene>
    <name evidence="2" type="ORF">IHE71_20660</name>
</gene>
<reference evidence="2 3" key="1">
    <citation type="submission" date="2020-10" db="EMBL/GenBank/DDBJ databases">
        <title>Myceligenerans pegani sp. nov., an endophytic actinomycete isolated from Peganum harmala L. in Xinjiang, China.</title>
        <authorList>
            <person name="Xin L."/>
        </authorList>
    </citation>
    <scope>NUCLEOTIDE SEQUENCE [LARGE SCALE GENOMIC DNA]</scope>
    <source>
        <strain evidence="2 3">TRM65318</strain>
    </source>
</reference>
<evidence type="ECO:0000313" key="3">
    <source>
        <dbReference type="Proteomes" id="UP000625527"/>
    </source>
</evidence>
<organism evidence="2 3">
    <name type="scientific">Myceligenerans pegani</name>
    <dbReference type="NCBI Taxonomy" id="2776917"/>
    <lineage>
        <taxon>Bacteria</taxon>
        <taxon>Bacillati</taxon>
        <taxon>Actinomycetota</taxon>
        <taxon>Actinomycetes</taxon>
        <taxon>Micrococcales</taxon>
        <taxon>Promicromonosporaceae</taxon>
        <taxon>Myceligenerans</taxon>
    </lineage>
</organism>
<dbReference type="PANTHER" id="PTHR43252">
    <property type="entry name" value="TRANSCRIPTIONAL REGULATOR YQJI"/>
    <property type="match status" value="1"/>
</dbReference>
<name>A0ABR9N4K3_9MICO</name>
<dbReference type="InterPro" id="IPR005149">
    <property type="entry name" value="Tscrpt_reg_PadR_N"/>
</dbReference>
<dbReference type="Proteomes" id="UP000625527">
    <property type="component" value="Unassembled WGS sequence"/>
</dbReference>